<dbReference type="EMBL" id="JBAHYK010003153">
    <property type="protein sequence ID" value="KAL0563852.1"/>
    <property type="molecule type" value="Genomic_DNA"/>
</dbReference>
<evidence type="ECO:0000313" key="2">
    <source>
        <dbReference type="Proteomes" id="UP001465976"/>
    </source>
</evidence>
<accession>A0ABR3ELU2</accession>
<comment type="caution">
    <text evidence="1">The sequence shown here is derived from an EMBL/GenBank/DDBJ whole genome shotgun (WGS) entry which is preliminary data.</text>
</comment>
<reference evidence="1 2" key="1">
    <citation type="submission" date="2024-02" db="EMBL/GenBank/DDBJ databases">
        <title>A draft genome for the cacao thread blight pathogen Marasmius crinis-equi.</title>
        <authorList>
            <person name="Cohen S.P."/>
            <person name="Baruah I.K."/>
            <person name="Amoako-Attah I."/>
            <person name="Bukari Y."/>
            <person name="Meinhardt L.W."/>
            <person name="Bailey B.A."/>
        </authorList>
    </citation>
    <scope>NUCLEOTIDE SEQUENCE [LARGE SCALE GENOMIC DNA]</scope>
    <source>
        <strain evidence="1 2">GH-76</strain>
    </source>
</reference>
<protein>
    <submittedName>
        <fullName evidence="1">Uncharacterized protein</fullName>
    </submittedName>
</protein>
<proteinExistence type="predicted"/>
<dbReference type="Proteomes" id="UP001465976">
    <property type="component" value="Unassembled WGS sequence"/>
</dbReference>
<name>A0ABR3ELU2_9AGAR</name>
<organism evidence="1 2">
    <name type="scientific">Marasmius crinis-equi</name>
    <dbReference type="NCBI Taxonomy" id="585013"/>
    <lineage>
        <taxon>Eukaryota</taxon>
        <taxon>Fungi</taxon>
        <taxon>Dikarya</taxon>
        <taxon>Basidiomycota</taxon>
        <taxon>Agaricomycotina</taxon>
        <taxon>Agaricomycetes</taxon>
        <taxon>Agaricomycetidae</taxon>
        <taxon>Agaricales</taxon>
        <taxon>Marasmiineae</taxon>
        <taxon>Marasmiaceae</taxon>
        <taxon>Marasmius</taxon>
    </lineage>
</organism>
<sequence length="178" mass="20656">MSTYFPNSRNFKIDDANFSHVGRDQTTVRTIEHAVINVGGGSQAKKVDVESETLELSEFTEVKRCDIRIIKEIARDTAKQRIYWQDPDRRTGDQDHVIYTAELNVIGHLVQESKFTVKTYHGPYALEDWRKDFSRCSRNVCDSFDIFDWCSVGFTVWQANESLRLQSLEHSISDRMGR</sequence>
<gene>
    <name evidence="1" type="ORF">V5O48_018210</name>
</gene>
<evidence type="ECO:0000313" key="1">
    <source>
        <dbReference type="EMBL" id="KAL0563852.1"/>
    </source>
</evidence>
<keyword evidence="2" id="KW-1185">Reference proteome</keyword>